<proteinExistence type="predicted"/>
<dbReference type="InterPro" id="IPR045464">
    <property type="entry name" value="Hrt3/FBXO9_C"/>
</dbReference>
<dbReference type="EMBL" id="JTDY01000534">
    <property type="protein sequence ID" value="KOB76761.1"/>
    <property type="molecule type" value="Genomic_DNA"/>
</dbReference>
<feature type="region of interest" description="Disordered" evidence="2">
    <location>
        <begin position="99"/>
        <end position="126"/>
    </location>
</feature>
<dbReference type="Proteomes" id="UP000037510">
    <property type="component" value="Unassembled WGS sequence"/>
</dbReference>
<dbReference type="GO" id="GO:0031146">
    <property type="term" value="P:SCF-dependent proteasomal ubiquitin-dependent protein catabolic process"/>
    <property type="evidence" value="ECO:0007669"/>
    <property type="project" value="TreeGrafter"/>
</dbReference>
<evidence type="ECO:0000256" key="2">
    <source>
        <dbReference type="SAM" id="MobiDB-lite"/>
    </source>
</evidence>
<dbReference type="STRING" id="104452.A0A0L7LNI3"/>
<keyword evidence="1" id="KW-0833">Ubl conjugation pathway</keyword>
<dbReference type="Pfam" id="PF19270">
    <property type="entry name" value="FBO_C"/>
    <property type="match status" value="1"/>
</dbReference>
<dbReference type="GO" id="GO:0019005">
    <property type="term" value="C:SCF ubiquitin ligase complex"/>
    <property type="evidence" value="ECO:0007669"/>
    <property type="project" value="TreeGrafter"/>
</dbReference>
<keyword evidence="5" id="KW-1185">Reference proteome</keyword>
<dbReference type="AlphaFoldDB" id="A0A0L7LNI3"/>
<reference evidence="4 5" key="1">
    <citation type="journal article" date="2015" name="Genome Biol. Evol.">
        <title>The genome of winter moth (Operophtera brumata) provides a genomic perspective on sexual dimorphism and phenology.</title>
        <authorList>
            <person name="Derks M.F."/>
            <person name="Smit S."/>
            <person name="Salis L."/>
            <person name="Schijlen E."/>
            <person name="Bossers A."/>
            <person name="Mateman C."/>
            <person name="Pijl A.S."/>
            <person name="de Ridder D."/>
            <person name="Groenen M.A."/>
            <person name="Visser M.E."/>
            <person name="Megens H.J."/>
        </authorList>
    </citation>
    <scope>NUCLEOTIDE SEQUENCE [LARGE SCALE GENOMIC DNA]</scope>
    <source>
        <strain evidence="4">WM2013NL</strain>
        <tissue evidence="4">Head and thorax</tissue>
    </source>
</reference>
<dbReference type="GO" id="GO:0005737">
    <property type="term" value="C:cytoplasm"/>
    <property type="evidence" value="ECO:0007669"/>
    <property type="project" value="TreeGrafter"/>
</dbReference>
<sequence length="157" mass="18600">MYLERPRLQLHGCYISKTSYLRHGETGFQDQFYRPWFLVQYYRYLRFFPEGLVMMLTTPDEPGVSVGQLKSRNMKPGQGAMIGHYRLRGDKVMIVMKKNNAEKKSTQVGNSRFRSRRREPEPQDREQTFHIVSSVCKSAYLLMRWQVQWTGSKHSTL</sequence>
<evidence type="ECO:0000313" key="4">
    <source>
        <dbReference type="EMBL" id="KOB76761.1"/>
    </source>
</evidence>
<organism evidence="4 5">
    <name type="scientific">Operophtera brumata</name>
    <name type="common">Winter moth</name>
    <name type="synonym">Phalaena brumata</name>
    <dbReference type="NCBI Taxonomy" id="104452"/>
    <lineage>
        <taxon>Eukaryota</taxon>
        <taxon>Metazoa</taxon>
        <taxon>Ecdysozoa</taxon>
        <taxon>Arthropoda</taxon>
        <taxon>Hexapoda</taxon>
        <taxon>Insecta</taxon>
        <taxon>Pterygota</taxon>
        <taxon>Neoptera</taxon>
        <taxon>Endopterygota</taxon>
        <taxon>Lepidoptera</taxon>
        <taxon>Glossata</taxon>
        <taxon>Ditrysia</taxon>
        <taxon>Geometroidea</taxon>
        <taxon>Geometridae</taxon>
        <taxon>Larentiinae</taxon>
        <taxon>Operophtera</taxon>
    </lineage>
</organism>
<dbReference type="PANTHER" id="PTHR12874">
    <property type="entry name" value="F-BOX ONLY PROTEIN 48-RELATED"/>
    <property type="match status" value="1"/>
</dbReference>
<accession>A0A0L7LNI3</accession>
<evidence type="ECO:0000259" key="3">
    <source>
        <dbReference type="Pfam" id="PF19270"/>
    </source>
</evidence>
<feature type="domain" description="F-box protein Hrt3/FBXO9 C-terminal" evidence="3">
    <location>
        <begin position="1"/>
        <end position="137"/>
    </location>
</feature>
<comment type="caution">
    <text evidence="4">The sequence shown here is derived from an EMBL/GenBank/DDBJ whole genome shotgun (WGS) entry which is preliminary data.</text>
</comment>
<name>A0A0L7LNI3_OPEBR</name>
<evidence type="ECO:0000256" key="1">
    <source>
        <dbReference type="ARBA" id="ARBA00022786"/>
    </source>
</evidence>
<dbReference type="PANTHER" id="PTHR12874:SF29">
    <property type="entry name" value="F-BOX ONLY PROTEIN 9"/>
    <property type="match status" value="1"/>
</dbReference>
<gene>
    <name evidence="4" type="ORF">OBRU01_05157</name>
</gene>
<evidence type="ECO:0000313" key="5">
    <source>
        <dbReference type="Proteomes" id="UP000037510"/>
    </source>
</evidence>
<protein>
    <submittedName>
        <fullName evidence="4">F-box only protein</fullName>
    </submittedName>
</protein>